<reference evidence="1 2" key="1">
    <citation type="journal article" date="2014" name="Genome Biol.">
        <title>Transcriptome and methylome profiling reveals relics of genome dominance in the mesopolyploid Brassica oleracea.</title>
        <authorList>
            <person name="Parkin I.A."/>
            <person name="Koh C."/>
            <person name="Tang H."/>
            <person name="Robinson S.J."/>
            <person name="Kagale S."/>
            <person name="Clarke W.E."/>
            <person name="Town C.D."/>
            <person name="Nixon J."/>
            <person name="Krishnakumar V."/>
            <person name="Bidwell S.L."/>
            <person name="Denoeud F."/>
            <person name="Belcram H."/>
            <person name="Links M.G."/>
            <person name="Just J."/>
            <person name="Clarke C."/>
            <person name="Bender T."/>
            <person name="Huebert T."/>
            <person name="Mason A.S."/>
            <person name="Pires J.C."/>
            <person name="Barker G."/>
            <person name="Moore J."/>
            <person name="Walley P.G."/>
            <person name="Manoli S."/>
            <person name="Batley J."/>
            <person name="Edwards D."/>
            <person name="Nelson M.N."/>
            <person name="Wang X."/>
            <person name="Paterson A.H."/>
            <person name="King G."/>
            <person name="Bancroft I."/>
            <person name="Chalhoub B."/>
            <person name="Sharpe A.G."/>
        </authorList>
    </citation>
    <scope>NUCLEOTIDE SEQUENCE</scope>
    <source>
        <strain evidence="1 2">cv. TO1000</strain>
    </source>
</reference>
<dbReference type="Proteomes" id="UP000032141">
    <property type="component" value="Chromosome C6"/>
</dbReference>
<dbReference type="Gramene" id="Bo6g067430.1">
    <property type="protein sequence ID" value="Bo6g067430.1"/>
    <property type="gene ID" value="Bo6g067430"/>
</dbReference>
<name>A0A0D3CTM1_BRAOL</name>
<dbReference type="HOGENOM" id="CLU_2874440_0_0_1"/>
<sequence length="64" mass="7208">EFRGNSDGNYPLDPRFYNHKPLLLPHFSLLPLQLLSLLSGDLPLLSYDISGQSSLNLHKSCLEL</sequence>
<reference evidence="1" key="2">
    <citation type="submission" date="2015-03" db="UniProtKB">
        <authorList>
            <consortium name="EnsemblPlants"/>
        </authorList>
    </citation>
    <scope>IDENTIFICATION</scope>
</reference>
<evidence type="ECO:0000313" key="2">
    <source>
        <dbReference type="Proteomes" id="UP000032141"/>
    </source>
</evidence>
<dbReference type="AlphaFoldDB" id="A0A0D3CTM1"/>
<proteinExistence type="predicted"/>
<dbReference type="EnsemblPlants" id="Bo6g067430.1">
    <property type="protein sequence ID" value="Bo6g067430.1"/>
    <property type="gene ID" value="Bo6g067430"/>
</dbReference>
<organism evidence="1 2">
    <name type="scientific">Brassica oleracea var. oleracea</name>
    <dbReference type="NCBI Taxonomy" id="109376"/>
    <lineage>
        <taxon>Eukaryota</taxon>
        <taxon>Viridiplantae</taxon>
        <taxon>Streptophyta</taxon>
        <taxon>Embryophyta</taxon>
        <taxon>Tracheophyta</taxon>
        <taxon>Spermatophyta</taxon>
        <taxon>Magnoliopsida</taxon>
        <taxon>eudicotyledons</taxon>
        <taxon>Gunneridae</taxon>
        <taxon>Pentapetalae</taxon>
        <taxon>rosids</taxon>
        <taxon>malvids</taxon>
        <taxon>Brassicales</taxon>
        <taxon>Brassicaceae</taxon>
        <taxon>Brassiceae</taxon>
        <taxon>Brassica</taxon>
    </lineage>
</organism>
<evidence type="ECO:0000313" key="1">
    <source>
        <dbReference type="EnsemblPlants" id="Bo6g067430.1"/>
    </source>
</evidence>
<keyword evidence="2" id="KW-1185">Reference proteome</keyword>
<protein>
    <submittedName>
        <fullName evidence="1">Uncharacterized protein</fullName>
    </submittedName>
</protein>
<accession>A0A0D3CTM1</accession>